<feature type="region of interest" description="Disordered" evidence="1">
    <location>
        <begin position="117"/>
        <end position="136"/>
    </location>
</feature>
<dbReference type="AlphaFoldDB" id="A0A078ACT5"/>
<feature type="compositionally biased region" description="Polar residues" evidence="1">
    <location>
        <begin position="18"/>
        <end position="32"/>
    </location>
</feature>
<feature type="region of interest" description="Disordered" evidence="1">
    <location>
        <begin position="1"/>
        <end position="32"/>
    </location>
</feature>
<dbReference type="Proteomes" id="UP000039865">
    <property type="component" value="Unassembled WGS sequence"/>
</dbReference>
<evidence type="ECO:0000313" key="3">
    <source>
        <dbReference type="Proteomes" id="UP000039865"/>
    </source>
</evidence>
<keyword evidence="3" id="KW-1185">Reference proteome</keyword>
<evidence type="ECO:0000256" key="1">
    <source>
        <dbReference type="SAM" id="MobiDB-lite"/>
    </source>
</evidence>
<accession>A0A078ACT5</accession>
<name>A0A078ACT5_STYLE</name>
<gene>
    <name evidence="2" type="primary">Contig9679.g10348</name>
    <name evidence="2" type="ORF">STYLEM_8996</name>
</gene>
<evidence type="ECO:0000313" key="2">
    <source>
        <dbReference type="EMBL" id="CDW80004.1"/>
    </source>
</evidence>
<dbReference type="InParanoid" id="A0A078ACT5"/>
<sequence>MQSEEAIVSSKLMKRTSTHVNSKDTNQSQRNTQNFNQSQYEEPQNVLQMLRQQSIQNQTIIKTKQPKQSDDNSYKQIPLLSKTISISQRKSTTGLEEQSPYLRNERYNSNIEEQIKAMEKQRQQEDQSPDRDFSSLSQKLKISSARCYNDMTCNWGKHSAERLITMLKKVNHSVHESQPSQEEFDGQITGKNIASPKISNLIKDSSNYIIDGKDYNSKRQSQRSLGTTSQRKNLKLQREIPDTQPFLRKDISQGVFINKEIISSNYSYEQNQWTNQTDVTPFVKMLDKNMIQWERKKQVLNKMYEQDKKYNDYKFQKQYFSPPKELIVRNESYNSNLNKQSQRQQNNRNAGHVFINKSAFQNYKKLVNMANYQAEVRTSHL</sequence>
<organism evidence="2 3">
    <name type="scientific">Stylonychia lemnae</name>
    <name type="common">Ciliate</name>
    <dbReference type="NCBI Taxonomy" id="5949"/>
    <lineage>
        <taxon>Eukaryota</taxon>
        <taxon>Sar</taxon>
        <taxon>Alveolata</taxon>
        <taxon>Ciliophora</taxon>
        <taxon>Intramacronucleata</taxon>
        <taxon>Spirotrichea</taxon>
        <taxon>Stichotrichia</taxon>
        <taxon>Sporadotrichida</taxon>
        <taxon>Oxytrichidae</taxon>
        <taxon>Stylonychinae</taxon>
        <taxon>Stylonychia</taxon>
    </lineage>
</organism>
<proteinExistence type="predicted"/>
<feature type="compositionally biased region" description="Basic and acidic residues" evidence="1">
    <location>
        <begin position="117"/>
        <end position="133"/>
    </location>
</feature>
<dbReference type="EMBL" id="CCKQ01008544">
    <property type="protein sequence ID" value="CDW80004.1"/>
    <property type="molecule type" value="Genomic_DNA"/>
</dbReference>
<protein>
    <submittedName>
        <fullName evidence="2">Uncharacterized protein</fullName>
    </submittedName>
</protein>
<reference evidence="2 3" key="1">
    <citation type="submission" date="2014-06" db="EMBL/GenBank/DDBJ databases">
        <authorList>
            <person name="Swart Estienne"/>
        </authorList>
    </citation>
    <scope>NUCLEOTIDE SEQUENCE [LARGE SCALE GENOMIC DNA]</scope>
    <source>
        <strain evidence="2 3">130c</strain>
    </source>
</reference>